<dbReference type="AlphaFoldDB" id="A0ABD3HU33"/>
<feature type="domain" description="Myb/SANT-like DNA-binding" evidence="2">
    <location>
        <begin position="122"/>
        <end position="200"/>
    </location>
</feature>
<feature type="region of interest" description="Disordered" evidence="1">
    <location>
        <begin position="245"/>
        <end position="308"/>
    </location>
</feature>
<dbReference type="Proteomes" id="UP001633002">
    <property type="component" value="Unassembled WGS sequence"/>
</dbReference>
<keyword evidence="4" id="KW-1185">Reference proteome</keyword>
<dbReference type="InterPro" id="IPR044822">
    <property type="entry name" value="Myb_DNA-bind_4"/>
</dbReference>
<dbReference type="Gene3D" id="1.10.10.60">
    <property type="entry name" value="Homeodomain-like"/>
    <property type="match status" value="1"/>
</dbReference>
<comment type="caution">
    <text evidence="3">The sequence shown here is derived from an EMBL/GenBank/DDBJ whole genome shotgun (WGS) entry which is preliminary data.</text>
</comment>
<accession>A0ABD3HU33</accession>
<evidence type="ECO:0000259" key="2">
    <source>
        <dbReference type="Pfam" id="PF13837"/>
    </source>
</evidence>
<name>A0ABD3HU33_9MARC</name>
<dbReference type="PANTHER" id="PTHR33492:SF11">
    <property type="entry name" value="OS04G0670900 PROTEIN"/>
    <property type="match status" value="1"/>
</dbReference>
<evidence type="ECO:0000313" key="4">
    <source>
        <dbReference type="Proteomes" id="UP001633002"/>
    </source>
</evidence>
<feature type="compositionally biased region" description="Basic and acidic residues" evidence="1">
    <location>
        <begin position="105"/>
        <end position="115"/>
    </location>
</feature>
<evidence type="ECO:0000256" key="1">
    <source>
        <dbReference type="SAM" id="MobiDB-lite"/>
    </source>
</evidence>
<reference evidence="3 4" key="1">
    <citation type="submission" date="2024-09" db="EMBL/GenBank/DDBJ databases">
        <title>Chromosome-scale assembly of Riccia sorocarpa.</title>
        <authorList>
            <person name="Paukszto L."/>
        </authorList>
    </citation>
    <scope>NUCLEOTIDE SEQUENCE [LARGE SCALE GENOMIC DNA]</scope>
    <source>
        <strain evidence="3">LP-2024</strain>
        <tissue evidence="3">Aerial parts of the thallus</tissue>
    </source>
</reference>
<protein>
    <recommendedName>
        <fullName evidence="2">Myb/SANT-like DNA-binding domain-containing protein</fullName>
    </recommendedName>
</protein>
<dbReference type="Pfam" id="PF13837">
    <property type="entry name" value="Myb_DNA-bind_4"/>
    <property type="match status" value="1"/>
</dbReference>
<gene>
    <name evidence="3" type="ORF">R1sor_007247</name>
</gene>
<dbReference type="PANTHER" id="PTHR33492">
    <property type="entry name" value="OSJNBA0043A12.37 PROTEIN-RELATED"/>
    <property type="match status" value="1"/>
</dbReference>
<dbReference type="EMBL" id="JBJQOH010000003">
    <property type="protein sequence ID" value="KAL3693596.1"/>
    <property type="molecule type" value="Genomic_DNA"/>
</dbReference>
<organism evidence="3 4">
    <name type="scientific">Riccia sorocarpa</name>
    <dbReference type="NCBI Taxonomy" id="122646"/>
    <lineage>
        <taxon>Eukaryota</taxon>
        <taxon>Viridiplantae</taxon>
        <taxon>Streptophyta</taxon>
        <taxon>Embryophyta</taxon>
        <taxon>Marchantiophyta</taxon>
        <taxon>Marchantiopsida</taxon>
        <taxon>Marchantiidae</taxon>
        <taxon>Marchantiales</taxon>
        <taxon>Ricciaceae</taxon>
        <taxon>Riccia</taxon>
    </lineage>
</organism>
<proteinExistence type="predicted"/>
<feature type="region of interest" description="Disordered" evidence="1">
    <location>
        <begin position="334"/>
        <end position="354"/>
    </location>
</feature>
<evidence type="ECO:0000313" key="3">
    <source>
        <dbReference type="EMBL" id="KAL3693596.1"/>
    </source>
</evidence>
<sequence>MFVLAGDSQSHGVPRSAAMPHLPLPQPHMPFIALHMLFGSRLDAGVGMSLLHLQNGVPGLPMPSSSFGGGPGINFQPFNVVSTSWARPQAATAPLPNPAPNHQNSDAEQHQEPAGKSKTAPMKWEDWNTIALIEVKRAEHIEDEDKTTWERCESSDAKWVRVARKMKLRLVDGTDEQFKNRWETLNAGYKSINDWMDKSGNGNFFEMSRAERKANRLPLTFNKSWWDLMSSFMAGRPNIRPACVAESFDPLPSSDDDPIIDETGSPAADPSNPPSETTEKTHSESTSKENSGVRKRKKSLGSSDGYGSEAVGVEKEKLAFMRETEDRHMECGNDSVVNAQNEPGDPASSHLPSTTENNLSQVIAVIVAAVLAVTTVVMQVIGSQPLISEDVSTSMSVLQGSVWNLLRAFENSRRTEVCWWVKERSLIWYNYYLSHSYDESRWISTLRMPFQFIVEKVGPRVARRDTQFQKCVPVDVRVADVLFRLATGANYFHAGERFGIGVSTLQELMPEVIMAIIWELGPMYLRWPSSEEMQTISRKFQRKCGLPNGHQLRSPGFY</sequence>
<feature type="compositionally biased region" description="Basic and acidic residues" evidence="1">
    <location>
        <begin position="277"/>
        <end position="287"/>
    </location>
</feature>
<feature type="region of interest" description="Disordered" evidence="1">
    <location>
        <begin position="86"/>
        <end position="121"/>
    </location>
</feature>